<evidence type="ECO:0000313" key="10">
    <source>
        <dbReference type="EMBL" id="KGX94001.1"/>
    </source>
</evidence>
<dbReference type="AlphaFoldDB" id="A0A0A5GL86"/>
<dbReference type="InterPro" id="IPR017853">
    <property type="entry name" value="GH"/>
</dbReference>
<dbReference type="InterPro" id="IPR025887">
    <property type="entry name" value="Glyco_hydro_31_N_dom"/>
</dbReference>
<comment type="caution">
    <text evidence="10">The sequence shown here is derived from an EMBL/GenBank/DDBJ whole genome shotgun (WGS) entry which is preliminary data.</text>
</comment>
<evidence type="ECO:0000259" key="6">
    <source>
        <dbReference type="Pfam" id="PF01055"/>
    </source>
</evidence>
<dbReference type="Pfam" id="PF13802">
    <property type="entry name" value="Gal_mutarotas_2"/>
    <property type="match status" value="1"/>
</dbReference>
<feature type="domain" description="Glycoside hydrolase family 31 N-terminal" evidence="7">
    <location>
        <begin position="77"/>
        <end position="237"/>
    </location>
</feature>
<feature type="chain" id="PRO_5039506362" evidence="5">
    <location>
        <begin position="25"/>
        <end position="921"/>
    </location>
</feature>
<dbReference type="InterPro" id="IPR030458">
    <property type="entry name" value="Glyco_hydro_31_AS"/>
</dbReference>
<dbReference type="GO" id="GO:0004553">
    <property type="term" value="F:hydrolase activity, hydrolyzing O-glycosyl compounds"/>
    <property type="evidence" value="ECO:0007669"/>
    <property type="project" value="InterPro"/>
</dbReference>
<dbReference type="RefSeq" id="WP_081658112.1">
    <property type="nucleotide sequence ID" value="NZ_AULI01000001.1"/>
</dbReference>
<protein>
    <submittedName>
        <fullName evidence="10">Alpha-glucosidase</fullName>
    </submittedName>
</protein>
<keyword evidence="11" id="KW-1185">Reference proteome</keyword>
<dbReference type="Pfam" id="PF01055">
    <property type="entry name" value="Glyco_hydro_31_2nd"/>
    <property type="match status" value="1"/>
</dbReference>
<dbReference type="OrthoDB" id="176168at2"/>
<evidence type="ECO:0000259" key="7">
    <source>
        <dbReference type="Pfam" id="PF13802"/>
    </source>
</evidence>
<dbReference type="GO" id="GO:0005975">
    <property type="term" value="P:carbohydrate metabolic process"/>
    <property type="evidence" value="ECO:0007669"/>
    <property type="project" value="InterPro"/>
</dbReference>
<feature type="domain" description="Glycoside hydrolase family 31 TIM barrel" evidence="6">
    <location>
        <begin position="282"/>
        <end position="613"/>
    </location>
</feature>
<dbReference type="InterPro" id="IPR011013">
    <property type="entry name" value="Gal_mutarotase_sf_dom"/>
</dbReference>
<evidence type="ECO:0000256" key="3">
    <source>
        <dbReference type="ARBA" id="ARBA00023295"/>
    </source>
</evidence>
<keyword evidence="5" id="KW-0732">Signal</keyword>
<dbReference type="Proteomes" id="UP000030528">
    <property type="component" value="Unassembled WGS sequence"/>
</dbReference>
<reference evidence="10 11" key="1">
    <citation type="submission" date="2013-08" db="EMBL/GenBank/DDBJ databases">
        <authorList>
            <person name="Huang J."/>
            <person name="Wang G."/>
        </authorList>
    </citation>
    <scope>NUCLEOTIDE SEQUENCE [LARGE SCALE GENOMIC DNA]</scope>
    <source>
        <strain evidence="10 11">JSM 076056</strain>
    </source>
</reference>
<evidence type="ECO:0000259" key="8">
    <source>
        <dbReference type="Pfam" id="PF17137"/>
    </source>
</evidence>
<evidence type="ECO:0000256" key="4">
    <source>
        <dbReference type="RuleBase" id="RU361185"/>
    </source>
</evidence>
<dbReference type="CDD" id="cd06604">
    <property type="entry name" value="GH31_glucosidase_II_MalA"/>
    <property type="match status" value="1"/>
</dbReference>
<dbReference type="Gene3D" id="2.60.40.1760">
    <property type="entry name" value="glycosyl hydrolase (family 31)"/>
    <property type="match status" value="1"/>
</dbReference>
<dbReference type="InterPro" id="IPR000322">
    <property type="entry name" value="Glyco_hydro_31_TIM"/>
</dbReference>
<evidence type="ECO:0000256" key="2">
    <source>
        <dbReference type="ARBA" id="ARBA00022801"/>
    </source>
</evidence>
<dbReference type="EMBL" id="AVPE01000001">
    <property type="protein sequence ID" value="KGX94001.1"/>
    <property type="molecule type" value="Genomic_DNA"/>
</dbReference>
<dbReference type="SUPFAM" id="SSF51011">
    <property type="entry name" value="Glycosyl hydrolase domain"/>
    <property type="match status" value="1"/>
</dbReference>
<dbReference type="PANTHER" id="PTHR22762">
    <property type="entry name" value="ALPHA-GLUCOSIDASE"/>
    <property type="match status" value="1"/>
</dbReference>
<dbReference type="Pfam" id="PF17137">
    <property type="entry name" value="DUF5110"/>
    <property type="match status" value="1"/>
</dbReference>
<organism evidence="10 11">
    <name type="scientific">Pontibacillus halophilus JSM 076056 = DSM 19796</name>
    <dbReference type="NCBI Taxonomy" id="1385510"/>
    <lineage>
        <taxon>Bacteria</taxon>
        <taxon>Bacillati</taxon>
        <taxon>Bacillota</taxon>
        <taxon>Bacilli</taxon>
        <taxon>Bacillales</taxon>
        <taxon>Bacillaceae</taxon>
        <taxon>Pontibacillus</taxon>
    </lineage>
</organism>
<dbReference type="InterPro" id="IPR048395">
    <property type="entry name" value="Glyco_hydro_31_C"/>
</dbReference>
<comment type="similarity">
    <text evidence="1 4">Belongs to the glycosyl hydrolase 31 family.</text>
</comment>
<dbReference type="Gene3D" id="3.20.20.80">
    <property type="entry name" value="Glycosidases"/>
    <property type="match status" value="2"/>
</dbReference>
<dbReference type="InterPro" id="IPR013780">
    <property type="entry name" value="Glyco_hydro_b"/>
</dbReference>
<dbReference type="PROSITE" id="PS00129">
    <property type="entry name" value="GLYCOSYL_HYDROL_F31_1"/>
    <property type="match status" value="1"/>
</dbReference>
<sequence>MSKSKTLTSFAVASMAATALIPTAAPQQVEAVADTYPEKELDKSKAEKEKLQVQSVNTVENGIELSLNDDYQAFIRLKAEDLAKVTLLKQGEKEEDTIAVDNKEWDTPSFEVEEDEETITLKTSEITVKIHKEPFGVKFLDKEGNVINEDNEQYGMGYEEGKPYVFRNTTEQEAFYGFGEQTGGLNKRGESIGMWNNDAYDYSKDTKYLYTTVPFFIGLKEEKAYGIFFDNSHRSYYEMASESDDYYYFYANDGQLTYYFAYGPEVEDVVERYTELTGTVQRPPKWSLGLHQSKWGYKTADEIKGIVDTYREKDIPLDAVHLDIDHMNGFRNFTWGEDFTKDPAQFNEYLDEQGVQSVAVSDPGIKKDPGYHMYDEGTEKEYWATNPDGSPYVGEVWPGDSVFPDFAREEVRDWWADSHDVLMDAGVDGVWNDMNEPAVFDTPTKTQPLDVQYGDMDHSEFHNMFAHYEAIATDKAFDVNQPNKRPFVLTRDMYAGSQKYATLWTGDNASTWEALQMTTPMNNNVGLSGISFVGNDIGGFAKRPSGELFARWIQMGVFNPFARIHADNGSTVAFDTEAKDIPGQEPWQYGQDVEDISKKYIEMRYKLMPYLYNAFIQASKDGTPVQQPLVYQFQEDEKTHNLDQQFMFGDSMMVAPIVEEGANSKEVYLPEGQQWIDYWTGEVHDGGQTITKEADLSTLPLYVKQDSIVPHRNVQQYTGEKQLQNLLLDAHVKNESTYTFIEDDGSTEDYKDGEYNETTFHIEKKNDFMYRFKQEKHVTDYDSELESYTLKLHDVEAPKFVRAGGALYKEVTSVEEVKAQQESYYYDEEAKTLYTTIPADEQHHVTMFVDGKENLKKRIQKKIEKFEQLKDQNSTSLSSWNQETSFSFAQHVRQKVKERFRSVGVRDEHDLARDIEELMED</sequence>
<dbReference type="STRING" id="1385510.GCA_000425205_00047"/>
<name>A0A0A5GL86_9BACI</name>
<keyword evidence="3 4" id="KW-0326">Glycosidase</keyword>
<feature type="domain" description="Glycosyl hydrolase family 31 C-terminal" evidence="9">
    <location>
        <begin position="622"/>
        <end position="709"/>
    </location>
</feature>
<dbReference type="GO" id="GO:0030246">
    <property type="term" value="F:carbohydrate binding"/>
    <property type="evidence" value="ECO:0007669"/>
    <property type="project" value="InterPro"/>
</dbReference>
<dbReference type="Gene3D" id="2.60.40.1180">
    <property type="entry name" value="Golgi alpha-mannosidase II"/>
    <property type="match status" value="2"/>
</dbReference>
<evidence type="ECO:0000259" key="9">
    <source>
        <dbReference type="Pfam" id="PF21365"/>
    </source>
</evidence>
<dbReference type="Pfam" id="PF21365">
    <property type="entry name" value="Glyco_hydro_31_3rd"/>
    <property type="match status" value="1"/>
</dbReference>
<evidence type="ECO:0000313" key="11">
    <source>
        <dbReference type="Proteomes" id="UP000030528"/>
    </source>
</evidence>
<evidence type="ECO:0000256" key="5">
    <source>
        <dbReference type="SAM" id="SignalP"/>
    </source>
</evidence>
<dbReference type="eggNOG" id="COG1501">
    <property type="taxonomic scope" value="Bacteria"/>
</dbReference>
<evidence type="ECO:0000256" key="1">
    <source>
        <dbReference type="ARBA" id="ARBA00007806"/>
    </source>
</evidence>
<keyword evidence="2 4" id="KW-0378">Hydrolase</keyword>
<dbReference type="SUPFAM" id="SSF51445">
    <property type="entry name" value="(Trans)glycosidases"/>
    <property type="match status" value="1"/>
</dbReference>
<proteinExistence type="inferred from homology"/>
<accession>A0A0A5GL86</accession>
<feature type="signal peptide" evidence="5">
    <location>
        <begin position="1"/>
        <end position="24"/>
    </location>
</feature>
<dbReference type="InterPro" id="IPR033403">
    <property type="entry name" value="DUF5110"/>
</dbReference>
<feature type="domain" description="DUF5110" evidence="8">
    <location>
        <begin position="728"/>
        <end position="793"/>
    </location>
</feature>
<dbReference type="CDD" id="cd14752">
    <property type="entry name" value="GH31_N"/>
    <property type="match status" value="1"/>
</dbReference>
<dbReference type="SUPFAM" id="SSF74650">
    <property type="entry name" value="Galactose mutarotase-like"/>
    <property type="match status" value="1"/>
</dbReference>
<dbReference type="PANTHER" id="PTHR22762:SF120">
    <property type="entry name" value="HETEROGLYCAN GLUCOSIDASE 1"/>
    <property type="match status" value="1"/>
</dbReference>
<gene>
    <name evidence="10" type="ORF">N781_02175</name>
</gene>